<comment type="caution">
    <text evidence="2">The sequence shown here is derived from an EMBL/GenBank/DDBJ whole genome shotgun (WGS) entry which is preliminary data.</text>
</comment>
<evidence type="ECO:0000256" key="1">
    <source>
        <dbReference type="SAM" id="MobiDB-lite"/>
    </source>
</evidence>
<name>A0A0F9N7W6_9ZZZZ</name>
<proteinExistence type="predicted"/>
<feature type="region of interest" description="Disordered" evidence="1">
    <location>
        <begin position="71"/>
        <end position="101"/>
    </location>
</feature>
<feature type="compositionally biased region" description="Basic and acidic residues" evidence="1">
    <location>
        <begin position="85"/>
        <end position="101"/>
    </location>
</feature>
<protein>
    <submittedName>
        <fullName evidence="2">Uncharacterized protein</fullName>
    </submittedName>
</protein>
<gene>
    <name evidence="2" type="ORF">LCGC14_1368880</name>
</gene>
<accession>A0A0F9N7W6</accession>
<organism evidence="2">
    <name type="scientific">marine sediment metagenome</name>
    <dbReference type="NCBI Taxonomy" id="412755"/>
    <lineage>
        <taxon>unclassified sequences</taxon>
        <taxon>metagenomes</taxon>
        <taxon>ecological metagenomes</taxon>
    </lineage>
</organism>
<dbReference type="AlphaFoldDB" id="A0A0F9N7W6"/>
<dbReference type="EMBL" id="LAZR01008626">
    <property type="protein sequence ID" value="KKM77542.1"/>
    <property type="molecule type" value="Genomic_DNA"/>
</dbReference>
<evidence type="ECO:0000313" key="2">
    <source>
        <dbReference type="EMBL" id="KKM77542.1"/>
    </source>
</evidence>
<reference evidence="2" key="1">
    <citation type="journal article" date="2015" name="Nature">
        <title>Complex archaea that bridge the gap between prokaryotes and eukaryotes.</title>
        <authorList>
            <person name="Spang A."/>
            <person name="Saw J.H."/>
            <person name="Jorgensen S.L."/>
            <person name="Zaremba-Niedzwiedzka K."/>
            <person name="Martijn J."/>
            <person name="Lind A.E."/>
            <person name="van Eijk R."/>
            <person name="Schleper C."/>
            <person name="Guy L."/>
            <person name="Ettema T.J."/>
        </authorList>
    </citation>
    <scope>NUCLEOTIDE SEQUENCE</scope>
</reference>
<sequence>MVSDRQMKDLTRILQRAIRLLRDARDSALTAYNALDKVRDIPQTTINTQAEQTRVDQVLTGLEETMRTLAEKEVEARTGQPPSPEQREQIKQDQMKARLRR</sequence>